<keyword evidence="3" id="KW-1185">Reference proteome</keyword>
<evidence type="ECO:0000313" key="3">
    <source>
        <dbReference type="Proteomes" id="UP000317650"/>
    </source>
</evidence>
<comment type="caution">
    <text evidence="2">The sequence shown here is derived from an EMBL/GenBank/DDBJ whole genome shotgun (WGS) entry which is preliminary data.</text>
</comment>
<evidence type="ECO:0000256" key="1">
    <source>
        <dbReference type="SAM" id="MobiDB-lite"/>
    </source>
</evidence>
<dbReference type="Proteomes" id="UP000317650">
    <property type="component" value="Chromosome 2"/>
</dbReference>
<organism evidence="2 3">
    <name type="scientific">Musa balbisiana</name>
    <name type="common">Banana</name>
    <dbReference type="NCBI Taxonomy" id="52838"/>
    <lineage>
        <taxon>Eukaryota</taxon>
        <taxon>Viridiplantae</taxon>
        <taxon>Streptophyta</taxon>
        <taxon>Embryophyta</taxon>
        <taxon>Tracheophyta</taxon>
        <taxon>Spermatophyta</taxon>
        <taxon>Magnoliopsida</taxon>
        <taxon>Liliopsida</taxon>
        <taxon>Zingiberales</taxon>
        <taxon>Musaceae</taxon>
        <taxon>Musa</taxon>
    </lineage>
</organism>
<sequence length="84" mass="9627">MSIRTSRTRRQSGKASALVPEEEDEGGEAFASTSTLHHSASSSSSDVALHLRYRWRRKRRQVKDPFEHSEGTYVIQHMIDRILT</sequence>
<reference evidence="2 3" key="1">
    <citation type="journal article" date="2019" name="Nat. Plants">
        <title>Genome sequencing of Musa balbisiana reveals subgenome evolution and function divergence in polyploid bananas.</title>
        <authorList>
            <person name="Yao X."/>
        </authorList>
    </citation>
    <scope>NUCLEOTIDE SEQUENCE [LARGE SCALE GENOMIC DNA]</scope>
    <source>
        <strain evidence="3">cv. DH-PKW</strain>
        <tissue evidence="2">Leaves</tissue>
    </source>
</reference>
<gene>
    <name evidence="2" type="ORF">C4D60_Mb02t13030</name>
</gene>
<feature type="region of interest" description="Disordered" evidence="1">
    <location>
        <begin position="1"/>
        <end position="47"/>
    </location>
</feature>
<protein>
    <submittedName>
        <fullName evidence="2">Uncharacterized protein</fullName>
    </submittedName>
</protein>
<dbReference type="EMBL" id="PYDT01000011">
    <property type="protein sequence ID" value="THU44976.1"/>
    <property type="molecule type" value="Genomic_DNA"/>
</dbReference>
<proteinExistence type="predicted"/>
<dbReference type="AlphaFoldDB" id="A0A4V4H2M8"/>
<name>A0A4V4H2M8_MUSBA</name>
<evidence type="ECO:0000313" key="2">
    <source>
        <dbReference type="EMBL" id="THU44976.1"/>
    </source>
</evidence>
<accession>A0A4V4H2M8</accession>
<feature type="compositionally biased region" description="Low complexity" evidence="1">
    <location>
        <begin position="31"/>
        <end position="45"/>
    </location>
</feature>
<feature type="compositionally biased region" description="Basic residues" evidence="1">
    <location>
        <begin position="1"/>
        <end position="12"/>
    </location>
</feature>